<dbReference type="PANTHER" id="PTHR43671">
    <property type="entry name" value="SERINE/THREONINE-PROTEIN KINASE NEK"/>
    <property type="match status" value="1"/>
</dbReference>
<feature type="compositionally biased region" description="Low complexity" evidence="6">
    <location>
        <begin position="391"/>
        <end position="405"/>
    </location>
</feature>
<evidence type="ECO:0000256" key="1">
    <source>
        <dbReference type="ARBA" id="ARBA00012513"/>
    </source>
</evidence>
<evidence type="ECO:0000259" key="7">
    <source>
        <dbReference type="PROSITE" id="PS50011"/>
    </source>
</evidence>
<feature type="domain" description="Protein kinase" evidence="7">
    <location>
        <begin position="134"/>
        <end position="612"/>
    </location>
</feature>
<dbReference type="Proteomes" id="UP000237631">
    <property type="component" value="Unassembled WGS sequence"/>
</dbReference>
<proteinExistence type="predicted"/>
<accession>A0A2S6C4T6</accession>
<feature type="region of interest" description="Disordered" evidence="6">
    <location>
        <begin position="702"/>
        <end position="724"/>
    </location>
</feature>
<evidence type="ECO:0000256" key="2">
    <source>
        <dbReference type="ARBA" id="ARBA00022679"/>
    </source>
</evidence>
<evidence type="ECO:0000313" key="9">
    <source>
        <dbReference type="Proteomes" id="UP000237631"/>
    </source>
</evidence>
<feature type="compositionally biased region" description="Polar residues" evidence="6">
    <location>
        <begin position="414"/>
        <end position="428"/>
    </location>
</feature>
<dbReference type="InterPro" id="IPR000719">
    <property type="entry name" value="Prot_kinase_dom"/>
</dbReference>
<dbReference type="PROSITE" id="PS50011">
    <property type="entry name" value="PROTEIN_KINASE_DOM"/>
    <property type="match status" value="1"/>
</dbReference>
<dbReference type="GO" id="GO:0004674">
    <property type="term" value="F:protein serine/threonine kinase activity"/>
    <property type="evidence" value="ECO:0007669"/>
    <property type="project" value="UniProtKB-EC"/>
</dbReference>
<dbReference type="OrthoDB" id="4062651at2759"/>
<dbReference type="GO" id="GO:0005524">
    <property type="term" value="F:ATP binding"/>
    <property type="evidence" value="ECO:0007669"/>
    <property type="project" value="UniProtKB-KW"/>
</dbReference>
<dbReference type="AlphaFoldDB" id="A0A2S6C4T6"/>
<dbReference type="PANTHER" id="PTHR43671:SF13">
    <property type="entry name" value="SERINE_THREONINE-PROTEIN KINASE NEK2"/>
    <property type="match status" value="1"/>
</dbReference>
<dbReference type="Pfam" id="PF00069">
    <property type="entry name" value="Pkinase"/>
    <property type="match status" value="1"/>
</dbReference>
<comment type="caution">
    <text evidence="8">The sequence shown here is derived from an EMBL/GenBank/DDBJ whole genome shotgun (WGS) entry which is preliminary data.</text>
</comment>
<dbReference type="STRING" id="357750.A0A2S6C4T6"/>
<dbReference type="EMBL" id="PNEN01000556">
    <property type="protein sequence ID" value="PPJ54748.1"/>
    <property type="molecule type" value="Genomic_DNA"/>
</dbReference>
<evidence type="ECO:0000256" key="5">
    <source>
        <dbReference type="ARBA" id="ARBA00022840"/>
    </source>
</evidence>
<organism evidence="8 9">
    <name type="scientific">Cercospora berteroae</name>
    <dbReference type="NCBI Taxonomy" id="357750"/>
    <lineage>
        <taxon>Eukaryota</taxon>
        <taxon>Fungi</taxon>
        <taxon>Dikarya</taxon>
        <taxon>Ascomycota</taxon>
        <taxon>Pezizomycotina</taxon>
        <taxon>Dothideomycetes</taxon>
        <taxon>Dothideomycetidae</taxon>
        <taxon>Mycosphaerellales</taxon>
        <taxon>Mycosphaerellaceae</taxon>
        <taxon>Cercospora</taxon>
    </lineage>
</organism>
<keyword evidence="3" id="KW-0547">Nucleotide-binding</keyword>
<sequence length="744" mass="82969">MATRSYADVAPTAATIALNAYIYGYGGHSLVTPHQQLKQRWWTDERIDAKVTRSFVISKLRGEERDFLDRPLAFGEGLTDDTYMDWILDRAKRLFLILTEVGVPDQIFGCIDDSWDDDDLPLSRENVENLELSYKNDEALNKKFYDTQFTFLLRELRQGSHIDYGSKEHIPMEHVNTLPPAVTLQPFDRIHFPGKPDETFMRRKYSLVDKATGDKHHDKYKRDIRKARALDHEHIASCWASYTSENDGFIISDFVAEHTLATYIEHRTPTQYMKVVASERPALLCEWMHCLSDALACSHSRGVAHTAIRPSNIWIDKDNTIAFGDVGSLSTFQRGKKAPKTEAYDYAAPESHISHTPITLKSSSPPVSSMSAFSRLRKMSTSTFTTIDTVSSSESSGASSARSNSFVGGATIGSPITSPTVSSRDGRCNSITTIRTPITPALDSEPRSPQSIRNFSRQFAETCPSPTVPTGPYPPPSIETASLLLSRPSIIDAATLCDLPRAVPEMSDIWSLGCIFLDILTFMIKGKNNDFIKFRSTRVTTKNRSRTDASFHNEPDKIWAWIDLLEEESTRHGEQIYRGVPELLRLTRSMMAQNATLRPTARDVRDRIQEIMVGECGVEVLCCAGREWSEFSRGDLKDNISTASPRRGRNDSPLDADASIAMGMISLESPRKGSDAGSRYNDSRHRGSVALEQRLNAAEQDALARTTSHFSSSAQRRRSSASTVTAKVSSWRSKFFSGGGGITA</sequence>
<keyword evidence="2" id="KW-0808">Transferase</keyword>
<evidence type="ECO:0000256" key="6">
    <source>
        <dbReference type="SAM" id="MobiDB-lite"/>
    </source>
</evidence>
<evidence type="ECO:0000313" key="8">
    <source>
        <dbReference type="EMBL" id="PPJ54748.1"/>
    </source>
</evidence>
<dbReference type="Gene3D" id="1.10.510.10">
    <property type="entry name" value="Transferase(Phosphotransferase) domain 1"/>
    <property type="match status" value="2"/>
</dbReference>
<feature type="region of interest" description="Disordered" evidence="6">
    <location>
        <begin position="636"/>
        <end position="655"/>
    </location>
</feature>
<dbReference type="SUPFAM" id="SSF56112">
    <property type="entry name" value="Protein kinase-like (PK-like)"/>
    <property type="match status" value="2"/>
</dbReference>
<dbReference type="InterPro" id="IPR011009">
    <property type="entry name" value="Kinase-like_dom_sf"/>
</dbReference>
<keyword evidence="9" id="KW-1185">Reference proteome</keyword>
<dbReference type="SMART" id="SM00220">
    <property type="entry name" value="S_TKc"/>
    <property type="match status" value="1"/>
</dbReference>
<keyword evidence="4" id="KW-0418">Kinase</keyword>
<evidence type="ECO:0000256" key="3">
    <source>
        <dbReference type="ARBA" id="ARBA00022741"/>
    </source>
</evidence>
<protein>
    <recommendedName>
        <fullName evidence="1">non-specific serine/threonine protein kinase</fullName>
        <ecNumber evidence="1">2.7.11.1</ecNumber>
    </recommendedName>
</protein>
<gene>
    <name evidence="8" type="ORF">CBER1_04030</name>
</gene>
<dbReference type="InterPro" id="IPR050660">
    <property type="entry name" value="NEK_Ser/Thr_kinase"/>
</dbReference>
<feature type="region of interest" description="Disordered" evidence="6">
    <location>
        <begin position="390"/>
        <end position="428"/>
    </location>
</feature>
<name>A0A2S6C4T6_9PEZI</name>
<dbReference type="EC" id="2.7.11.1" evidence="1"/>
<reference evidence="9" key="1">
    <citation type="journal article" date="2017" name="bioRxiv">
        <title>Conservation of a gene cluster reveals novel cercosporin biosynthetic mechanisms and extends production to the genus Colletotrichum.</title>
        <authorList>
            <person name="de Jonge R."/>
            <person name="Ebert M.K."/>
            <person name="Huitt-Roehl C.R."/>
            <person name="Pal P."/>
            <person name="Suttle J.C."/>
            <person name="Spanner R.E."/>
            <person name="Neubauer J.D."/>
            <person name="Jurick W.M.II."/>
            <person name="Stott K.A."/>
            <person name="Secor G.A."/>
            <person name="Thomma B.P.H.J."/>
            <person name="Van de Peer Y."/>
            <person name="Townsend C.A."/>
            <person name="Bolton M.D."/>
        </authorList>
    </citation>
    <scope>NUCLEOTIDE SEQUENCE [LARGE SCALE GENOMIC DNA]</scope>
    <source>
        <strain evidence="9">CBS538.71</strain>
    </source>
</reference>
<evidence type="ECO:0000256" key="4">
    <source>
        <dbReference type="ARBA" id="ARBA00022777"/>
    </source>
</evidence>
<keyword evidence="5" id="KW-0067">ATP-binding</keyword>